<gene>
    <name evidence="2" type="ORF">C4K68_13445</name>
</gene>
<dbReference type="Proteomes" id="UP000238196">
    <property type="component" value="Unassembled WGS sequence"/>
</dbReference>
<organism evidence="2 3">
    <name type="scientific">Proteobacteria bacterium 228</name>
    <dbReference type="NCBI Taxonomy" id="2083153"/>
    <lineage>
        <taxon>Bacteria</taxon>
        <taxon>Pseudomonadati</taxon>
        <taxon>Pseudomonadota</taxon>
    </lineage>
</organism>
<comment type="caution">
    <text evidence="2">The sequence shown here is derived from an EMBL/GenBank/DDBJ whole genome shotgun (WGS) entry which is preliminary data.</text>
</comment>
<dbReference type="GO" id="GO:0006396">
    <property type="term" value="P:RNA processing"/>
    <property type="evidence" value="ECO:0007669"/>
    <property type="project" value="UniProtKB-ARBA"/>
</dbReference>
<dbReference type="OrthoDB" id="5289274at2"/>
<dbReference type="CDD" id="cd02869">
    <property type="entry name" value="PseudoU_synth_RluA_like"/>
    <property type="match status" value="1"/>
</dbReference>
<dbReference type="InterPro" id="IPR050188">
    <property type="entry name" value="RluA_PseudoU_synthase"/>
</dbReference>
<dbReference type="GO" id="GO:0009982">
    <property type="term" value="F:pseudouridine synthase activity"/>
    <property type="evidence" value="ECO:0007669"/>
    <property type="project" value="InterPro"/>
</dbReference>
<dbReference type="EMBL" id="PRLP01000040">
    <property type="protein sequence ID" value="PPC76835.1"/>
    <property type="molecule type" value="Genomic_DNA"/>
</dbReference>
<dbReference type="Pfam" id="PF00849">
    <property type="entry name" value="PseudoU_synth_2"/>
    <property type="match status" value="1"/>
</dbReference>
<feature type="domain" description="Pseudouridine synthase RsuA/RluA-like" evidence="1">
    <location>
        <begin position="91"/>
        <end position="223"/>
    </location>
</feature>
<dbReference type="GO" id="GO:0140098">
    <property type="term" value="F:catalytic activity, acting on RNA"/>
    <property type="evidence" value="ECO:0007669"/>
    <property type="project" value="UniProtKB-ARBA"/>
</dbReference>
<evidence type="ECO:0000313" key="3">
    <source>
        <dbReference type="Proteomes" id="UP000238196"/>
    </source>
</evidence>
<sequence length="290" mass="33046">MTTPSFEISVDKADVTALDWLATASALPKMRLKDAMSKGAVWLISKGQPEKRLRRVRHTPKVGDVLRLYYDADLLAREPQLPVLLADFKKYSLWYKPAGLLSQGTAYADHCSLLRQAEVQTGRECWLIHRLDREAQGLVLLAHHSKLAAQLSQQFQQRDVDKRYLVKAAGVVDNTDWHTLDHPLDGKAALSRFRSLGQEQGHSLLEVSIETGRKHQIRRHLAAFGHPVLGDPRYGRDNSWPAGMQLVAARLSWQCPLAQKRRIWDLTQHMPEVMADWPAEALKQFRRNNE</sequence>
<dbReference type="PANTHER" id="PTHR21600">
    <property type="entry name" value="MITOCHONDRIAL RNA PSEUDOURIDINE SYNTHASE"/>
    <property type="match status" value="1"/>
</dbReference>
<protein>
    <submittedName>
        <fullName evidence="2">RNA pseudouridine synthase</fullName>
    </submittedName>
</protein>
<dbReference type="GO" id="GO:0003723">
    <property type="term" value="F:RNA binding"/>
    <property type="evidence" value="ECO:0007669"/>
    <property type="project" value="InterPro"/>
</dbReference>
<dbReference type="InterPro" id="IPR020103">
    <property type="entry name" value="PsdUridine_synth_cat_dom_sf"/>
</dbReference>
<dbReference type="GO" id="GO:0001522">
    <property type="term" value="P:pseudouridine synthesis"/>
    <property type="evidence" value="ECO:0007669"/>
    <property type="project" value="InterPro"/>
</dbReference>
<evidence type="ECO:0000313" key="2">
    <source>
        <dbReference type="EMBL" id="PPC76835.1"/>
    </source>
</evidence>
<dbReference type="InterPro" id="IPR006145">
    <property type="entry name" value="PsdUridine_synth_RsuA/RluA"/>
</dbReference>
<proteinExistence type="predicted"/>
<dbReference type="AlphaFoldDB" id="A0A2S5KQA5"/>
<evidence type="ECO:0000259" key="1">
    <source>
        <dbReference type="Pfam" id="PF00849"/>
    </source>
</evidence>
<reference evidence="2 3" key="1">
    <citation type="submission" date="2018-02" db="EMBL/GenBank/DDBJ databases">
        <title>novel marine gammaproteobacteria from coastal saline agro ecosystem.</title>
        <authorList>
            <person name="Krishnan R."/>
            <person name="Ramesh Kumar N."/>
        </authorList>
    </citation>
    <scope>NUCLEOTIDE SEQUENCE [LARGE SCALE GENOMIC DNA]</scope>
    <source>
        <strain evidence="2 3">228</strain>
    </source>
</reference>
<dbReference type="SUPFAM" id="SSF55120">
    <property type="entry name" value="Pseudouridine synthase"/>
    <property type="match status" value="1"/>
</dbReference>
<accession>A0A2S5KQA5</accession>
<name>A0A2S5KQA5_9PROT</name>
<dbReference type="Gene3D" id="3.30.2350.10">
    <property type="entry name" value="Pseudouridine synthase"/>
    <property type="match status" value="1"/>
</dbReference>